<keyword evidence="3" id="KW-1185">Reference proteome</keyword>
<dbReference type="STRING" id="993689.GCA_002077135_00054"/>
<feature type="coiled-coil region" evidence="1">
    <location>
        <begin position="37"/>
        <end position="78"/>
    </location>
</feature>
<gene>
    <name evidence="2" type="ORF">B1806_09630</name>
</gene>
<sequence>MVTGRRSVRSKVTERVDHWKHEYVQLATHYNISRLEVADLEVTLRKKDEALAKARTRIAALEAEALELRRELSEGKVVRMPTRSKMAH</sequence>
<dbReference type="AlphaFoldDB" id="A0A4S3KMX6"/>
<accession>A0A4S3KMX6</accession>
<dbReference type="Proteomes" id="UP000307749">
    <property type="component" value="Unassembled WGS sequence"/>
</dbReference>
<dbReference type="EMBL" id="MWQO01000033">
    <property type="protein sequence ID" value="THD10120.1"/>
    <property type="molecule type" value="Genomic_DNA"/>
</dbReference>
<reference evidence="2 3" key="1">
    <citation type="submission" date="2017-02" db="EMBL/GenBank/DDBJ databases">
        <title>Whole genome sequencing of Metallibacterium scheffleri DSM 24874 (T).</title>
        <authorList>
            <person name="Kumar S."/>
            <person name="Patil P."/>
            <person name="Patil P.B."/>
        </authorList>
    </citation>
    <scope>NUCLEOTIDE SEQUENCE [LARGE SCALE GENOMIC DNA]</scope>
    <source>
        <strain evidence="2 3">DSM 24874</strain>
    </source>
</reference>
<keyword evidence="1" id="KW-0175">Coiled coil</keyword>
<evidence type="ECO:0000256" key="1">
    <source>
        <dbReference type="SAM" id="Coils"/>
    </source>
</evidence>
<comment type="caution">
    <text evidence="2">The sequence shown here is derived from an EMBL/GenBank/DDBJ whole genome shotgun (WGS) entry which is preliminary data.</text>
</comment>
<evidence type="ECO:0000313" key="3">
    <source>
        <dbReference type="Proteomes" id="UP000307749"/>
    </source>
</evidence>
<proteinExistence type="predicted"/>
<evidence type="ECO:0000313" key="2">
    <source>
        <dbReference type="EMBL" id="THD10120.1"/>
    </source>
</evidence>
<name>A0A4S3KMX6_9GAMM</name>
<organism evidence="2 3">
    <name type="scientific">Metallibacterium scheffleri</name>
    <dbReference type="NCBI Taxonomy" id="993689"/>
    <lineage>
        <taxon>Bacteria</taxon>
        <taxon>Pseudomonadati</taxon>
        <taxon>Pseudomonadota</taxon>
        <taxon>Gammaproteobacteria</taxon>
        <taxon>Lysobacterales</taxon>
        <taxon>Rhodanobacteraceae</taxon>
        <taxon>Metallibacterium</taxon>
    </lineage>
</organism>
<protein>
    <submittedName>
        <fullName evidence="2">Uncharacterized protein</fullName>
    </submittedName>
</protein>